<evidence type="ECO:0000256" key="6">
    <source>
        <dbReference type="ARBA" id="ARBA00023136"/>
    </source>
</evidence>
<proteinExistence type="predicted"/>
<dbReference type="OrthoDB" id="10037292at2759"/>
<dbReference type="PANTHER" id="PTHR24228:SF59">
    <property type="entry name" value="NEUROPEPTIDE RECEPTOR 15"/>
    <property type="match status" value="1"/>
</dbReference>
<keyword evidence="5" id="KW-0297">G-protein coupled receptor</keyword>
<gene>
    <name evidence="12 13 14" type="primary">LOC106154514</name>
</gene>
<feature type="transmembrane region" description="Helical" evidence="9">
    <location>
        <begin position="41"/>
        <end position="63"/>
    </location>
</feature>
<organism evidence="11 14">
    <name type="scientific">Lingula anatina</name>
    <name type="common">Brachiopod</name>
    <name type="synonym">Lingula unguis</name>
    <dbReference type="NCBI Taxonomy" id="7574"/>
    <lineage>
        <taxon>Eukaryota</taxon>
        <taxon>Metazoa</taxon>
        <taxon>Spiralia</taxon>
        <taxon>Lophotrochozoa</taxon>
        <taxon>Brachiopoda</taxon>
        <taxon>Linguliformea</taxon>
        <taxon>Lingulata</taxon>
        <taxon>Lingulida</taxon>
        <taxon>Linguloidea</taxon>
        <taxon>Lingulidae</taxon>
        <taxon>Lingula</taxon>
    </lineage>
</organism>
<evidence type="ECO:0000256" key="3">
    <source>
        <dbReference type="ARBA" id="ARBA00022692"/>
    </source>
</evidence>
<feature type="transmembrane region" description="Helical" evidence="9">
    <location>
        <begin position="75"/>
        <end position="98"/>
    </location>
</feature>
<dbReference type="RefSeq" id="XP_013384342.1">
    <property type="nucleotide sequence ID" value="XM_013528888.2"/>
</dbReference>
<evidence type="ECO:0000256" key="4">
    <source>
        <dbReference type="ARBA" id="ARBA00022989"/>
    </source>
</evidence>
<keyword evidence="6 9" id="KW-0472">Membrane</keyword>
<dbReference type="PRINTS" id="PR00237">
    <property type="entry name" value="GPCRRHODOPSN"/>
</dbReference>
<sequence>MAESEVTTFSTVDSGNASYAIAEPETIGNQTSIPTGTQVEAYYLFITAGVGLCFNLVLILSIFLSSKTRKMTSAFIIHGILLDLAKLYYCVPFALSLLQKQVPSHCNILGASFVTLISISAYNLVAMVAAEAYAFRDVFGDSEKGTFCCVLFGVLTVYIASVIIHLGPTVIGGNFRYNEEVGNCIYSKNELKSYVSYIMWVGINSLAVLLALYYAILLYRQILANKPHRINTLVRQAIALSKERMPKQNMIKKIVDESLSRVRVMLAVITCFIICWYPLFLLNISDPNFTQDKSIYKIFTIMGYSNGAITPILFIIFDKNLSMIRRLFCCTKCRGDDYGGGSSGGGGGGSGRAGMTPLMQTPGPSFQSQVQMYQRVGCRLCREGQSHPEELCNGGYRHQGRVTRDPSFCDYGELHEYTSVC</sequence>
<name>A0A1S3HFU3_LINAN</name>
<evidence type="ECO:0000313" key="14">
    <source>
        <dbReference type="RefSeq" id="XP_013384351.1"/>
    </source>
</evidence>
<dbReference type="GO" id="GO:0004930">
    <property type="term" value="F:G protein-coupled receptor activity"/>
    <property type="evidence" value="ECO:0007669"/>
    <property type="project" value="UniProtKB-KW"/>
</dbReference>
<feature type="transmembrane region" description="Helical" evidence="9">
    <location>
        <begin position="197"/>
        <end position="219"/>
    </location>
</feature>
<dbReference type="PANTHER" id="PTHR24228">
    <property type="entry name" value="B2 BRADYKININ RECEPTOR/ANGIOTENSIN II RECEPTOR"/>
    <property type="match status" value="1"/>
</dbReference>
<dbReference type="RefSeq" id="XP_013384351.1">
    <property type="nucleotide sequence ID" value="XM_013528897.1"/>
</dbReference>
<evidence type="ECO:0000256" key="9">
    <source>
        <dbReference type="SAM" id="Phobius"/>
    </source>
</evidence>
<evidence type="ECO:0000256" key="7">
    <source>
        <dbReference type="ARBA" id="ARBA00023170"/>
    </source>
</evidence>
<dbReference type="KEGG" id="lak:106154514"/>
<accession>A0A1S3HFU3</accession>
<evidence type="ECO:0000313" key="11">
    <source>
        <dbReference type="Proteomes" id="UP000085678"/>
    </source>
</evidence>
<dbReference type="AlphaFoldDB" id="A0A1S3HFU3"/>
<feature type="transmembrane region" description="Helical" evidence="9">
    <location>
        <begin position="262"/>
        <end position="282"/>
    </location>
</feature>
<protein>
    <submittedName>
        <fullName evidence="12 13">Histamine H2 receptor</fullName>
    </submittedName>
</protein>
<dbReference type="Proteomes" id="UP000085678">
    <property type="component" value="Unplaced"/>
</dbReference>
<feature type="domain" description="G-protein coupled receptors family 1 profile" evidence="10">
    <location>
        <begin position="54"/>
        <end position="314"/>
    </location>
</feature>
<evidence type="ECO:0000313" key="12">
    <source>
        <dbReference type="RefSeq" id="XP_013384333.1"/>
    </source>
</evidence>
<dbReference type="InterPro" id="IPR000276">
    <property type="entry name" value="GPCR_Rhodpsn"/>
</dbReference>
<dbReference type="SUPFAM" id="SSF81321">
    <property type="entry name" value="Family A G protein-coupled receptor-like"/>
    <property type="match status" value="1"/>
</dbReference>
<evidence type="ECO:0000259" key="10">
    <source>
        <dbReference type="PROSITE" id="PS50262"/>
    </source>
</evidence>
<dbReference type="CDD" id="cd00637">
    <property type="entry name" value="7tm_classA_rhodopsin-like"/>
    <property type="match status" value="1"/>
</dbReference>
<dbReference type="InterPro" id="IPR017452">
    <property type="entry name" value="GPCR_Rhodpsn_7TM"/>
</dbReference>
<evidence type="ECO:0000256" key="1">
    <source>
        <dbReference type="ARBA" id="ARBA00004651"/>
    </source>
</evidence>
<keyword evidence="3 9" id="KW-0812">Transmembrane</keyword>
<evidence type="ECO:0000256" key="8">
    <source>
        <dbReference type="ARBA" id="ARBA00023224"/>
    </source>
</evidence>
<feature type="transmembrane region" description="Helical" evidence="9">
    <location>
        <begin position="147"/>
        <end position="167"/>
    </location>
</feature>
<dbReference type="Gene3D" id="1.20.1070.10">
    <property type="entry name" value="Rhodopsin 7-helix transmembrane proteins"/>
    <property type="match status" value="1"/>
</dbReference>
<evidence type="ECO:0000313" key="13">
    <source>
        <dbReference type="RefSeq" id="XP_013384342.1"/>
    </source>
</evidence>
<evidence type="ECO:0000256" key="5">
    <source>
        <dbReference type="ARBA" id="ARBA00023040"/>
    </source>
</evidence>
<keyword evidence="11" id="KW-1185">Reference proteome</keyword>
<dbReference type="GO" id="GO:0005886">
    <property type="term" value="C:plasma membrane"/>
    <property type="evidence" value="ECO:0007669"/>
    <property type="project" value="UniProtKB-SubCell"/>
</dbReference>
<keyword evidence="8" id="KW-0807">Transducer</keyword>
<evidence type="ECO:0000256" key="2">
    <source>
        <dbReference type="ARBA" id="ARBA00022475"/>
    </source>
</evidence>
<dbReference type="RefSeq" id="XP_013384333.1">
    <property type="nucleotide sequence ID" value="XM_013528879.1"/>
</dbReference>
<keyword evidence="7 12" id="KW-0675">Receptor</keyword>
<feature type="transmembrane region" description="Helical" evidence="9">
    <location>
        <begin position="294"/>
        <end position="317"/>
    </location>
</feature>
<comment type="subcellular location">
    <subcellularLocation>
        <location evidence="1">Cell membrane</location>
        <topology evidence="1">Multi-pass membrane protein</topology>
    </subcellularLocation>
</comment>
<reference evidence="12 13" key="1">
    <citation type="submission" date="2025-04" db="UniProtKB">
        <authorList>
            <consortium name="RefSeq"/>
        </authorList>
    </citation>
    <scope>IDENTIFICATION</scope>
    <source>
        <tissue evidence="12 13">Gonads</tissue>
    </source>
</reference>
<dbReference type="GeneID" id="106154514"/>
<keyword evidence="4 9" id="KW-1133">Transmembrane helix</keyword>
<dbReference type="PROSITE" id="PS50262">
    <property type="entry name" value="G_PROTEIN_RECEP_F1_2"/>
    <property type="match status" value="1"/>
</dbReference>
<dbReference type="Pfam" id="PF00001">
    <property type="entry name" value="7tm_1"/>
    <property type="match status" value="1"/>
</dbReference>
<keyword evidence="2" id="KW-1003">Cell membrane</keyword>
<dbReference type="OMA" id="INVICVA"/>
<feature type="transmembrane region" description="Helical" evidence="9">
    <location>
        <begin position="110"/>
        <end position="135"/>
    </location>
</feature>